<dbReference type="PANTHER" id="PTHR14269:SF60">
    <property type="entry name" value="CARDIOLIPIN SYNTHASE (CMP-FORMING)"/>
    <property type="match status" value="1"/>
</dbReference>
<keyword evidence="4 12" id="KW-0812">Transmembrane</keyword>
<evidence type="ECO:0000313" key="13">
    <source>
        <dbReference type="EMBL" id="KAL1620759.1"/>
    </source>
</evidence>
<keyword evidence="14" id="KW-1185">Reference proteome</keyword>
<evidence type="ECO:0008006" key="15">
    <source>
        <dbReference type="Google" id="ProtNLM"/>
    </source>
</evidence>
<evidence type="ECO:0000256" key="12">
    <source>
        <dbReference type="SAM" id="Phobius"/>
    </source>
</evidence>
<feature type="region of interest" description="Disordered" evidence="11">
    <location>
        <begin position="237"/>
        <end position="281"/>
    </location>
</feature>
<evidence type="ECO:0000256" key="6">
    <source>
        <dbReference type="ARBA" id="ARBA00023098"/>
    </source>
</evidence>
<evidence type="ECO:0000313" key="14">
    <source>
        <dbReference type="Proteomes" id="UP001521116"/>
    </source>
</evidence>
<keyword evidence="6" id="KW-0443">Lipid metabolism</keyword>
<feature type="region of interest" description="Disordered" evidence="11">
    <location>
        <begin position="1"/>
        <end position="41"/>
    </location>
</feature>
<evidence type="ECO:0000256" key="11">
    <source>
        <dbReference type="SAM" id="MobiDB-lite"/>
    </source>
</evidence>
<protein>
    <recommendedName>
        <fullName evidence="15">Phosphatidyl synthase</fullName>
    </recommendedName>
</protein>
<comment type="caution">
    <text evidence="13">The sequence shown here is derived from an EMBL/GenBank/DDBJ whole genome shotgun (WGS) entry which is preliminary data.</text>
</comment>
<keyword evidence="7 12" id="KW-0472">Membrane</keyword>
<dbReference type="InterPro" id="IPR043130">
    <property type="entry name" value="CDP-OH_PTrfase_TM_dom"/>
</dbReference>
<keyword evidence="2" id="KW-0444">Lipid biosynthesis</keyword>
<evidence type="ECO:0000256" key="8">
    <source>
        <dbReference type="ARBA" id="ARBA00023209"/>
    </source>
</evidence>
<evidence type="ECO:0000256" key="5">
    <source>
        <dbReference type="ARBA" id="ARBA00022989"/>
    </source>
</evidence>
<feature type="transmembrane region" description="Helical" evidence="12">
    <location>
        <begin position="340"/>
        <end position="358"/>
    </location>
</feature>
<evidence type="ECO:0000256" key="2">
    <source>
        <dbReference type="ARBA" id="ARBA00022516"/>
    </source>
</evidence>
<evidence type="ECO:0000256" key="3">
    <source>
        <dbReference type="ARBA" id="ARBA00022679"/>
    </source>
</evidence>
<dbReference type="InterPro" id="IPR050324">
    <property type="entry name" value="CDP-alcohol_PTase-I"/>
</dbReference>
<sequence>MRGEGRLFATSRGRRAADDRPAGGPPGDRNRNQTPQPKKPLLEKTKELRKQLKSLTATHEKIWNVPNVLTFSRLVAAPVVGSLILHDQHAWALGLFAYAGITDLVDGWIARRWQLQTVVGSVVDPMADKLLMAITVGCLAAKGALPGPLAILIFGRDASLAIAAIYYRYASLPSPKTFGRYWDFSLPSAEVHPTTVSKFNTFLQLALIGLTLLFPVLARSSAPDAITDATVSDTLAAEGSRAAPADPSGASIAGPASPAAASAADPAPAISTQPPQSGYTSALHTATDARTLSTAVTALQVLVGATTVWSGFSYAILKDAVTILGSDEALKKKQGARGRAIIGVSFALVCAGAVGWAMRGQRREEPDQRRSGK</sequence>
<dbReference type="InterPro" id="IPR048254">
    <property type="entry name" value="CDP_ALCOHOL_P_TRANSF_CS"/>
</dbReference>
<organism evidence="13 14">
    <name type="scientific">Neofusicoccum ribis</name>
    <dbReference type="NCBI Taxonomy" id="45134"/>
    <lineage>
        <taxon>Eukaryota</taxon>
        <taxon>Fungi</taxon>
        <taxon>Dikarya</taxon>
        <taxon>Ascomycota</taxon>
        <taxon>Pezizomycotina</taxon>
        <taxon>Dothideomycetes</taxon>
        <taxon>Dothideomycetes incertae sedis</taxon>
        <taxon>Botryosphaeriales</taxon>
        <taxon>Botryosphaeriaceae</taxon>
        <taxon>Neofusicoccum</taxon>
    </lineage>
</organism>
<dbReference type="Gene3D" id="1.20.120.1760">
    <property type="match status" value="1"/>
</dbReference>
<accession>A0ABR3SGZ9</accession>
<comment type="similarity">
    <text evidence="10">Belongs to the CDP-alcohol phosphatidyltransferase class-I family.</text>
</comment>
<dbReference type="Pfam" id="PF01066">
    <property type="entry name" value="CDP-OH_P_transf"/>
    <property type="match status" value="1"/>
</dbReference>
<feature type="compositionally biased region" description="Polar residues" evidence="11">
    <location>
        <begin position="272"/>
        <end position="281"/>
    </location>
</feature>
<evidence type="ECO:0000256" key="7">
    <source>
        <dbReference type="ARBA" id="ARBA00023136"/>
    </source>
</evidence>
<dbReference type="PANTHER" id="PTHR14269">
    <property type="entry name" value="CDP-DIACYLGLYCEROL--GLYCEROL-3-PHOSPHATE 3-PHOSPHATIDYLTRANSFERASE-RELATED"/>
    <property type="match status" value="1"/>
</dbReference>
<keyword evidence="3 10" id="KW-0808">Transferase</keyword>
<comment type="subcellular location">
    <subcellularLocation>
        <location evidence="1">Membrane</location>
        <topology evidence="1">Multi-pass membrane protein</topology>
    </subcellularLocation>
</comment>
<reference evidence="13 14" key="1">
    <citation type="submission" date="2024-02" db="EMBL/GenBank/DDBJ databases">
        <title>De novo assembly and annotation of 12 fungi associated with fruit tree decline syndrome in Ontario, Canada.</title>
        <authorList>
            <person name="Sulman M."/>
            <person name="Ellouze W."/>
            <person name="Ilyukhin E."/>
        </authorList>
    </citation>
    <scope>NUCLEOTIDE SEQUENCE [LARGE SCALE GENOMIC DNA]</scope>
    <source>
        <strain evidence="13 14">M1-105</strain>
    </source>
</reference>
<feature type="compositionally biased region" description="Low complexity" evidence="11">
    <location>
        <begin position="242"/>
        <end position="271"/>
    </location>
</feature>
<evidence type="ECO:0000256" key="10">
    <source>
        <dbReference type="RuleBase" id="RU003750"/>
    </source>
</evidence>
<dbReference type="EMBL" id="JAJVDC020000163">
    <property type="protein sequence ID" value="KAL1620759.1"/>
    <property type="molecule type" value="Genomic_DNA"/>
</dbReference>
<evidence type="ECO:0000256" key="1">
    <source>
        <dbReference type="ARBA" id="ARBA00004141"/>
    </source>
</evidence>
<keyword evidence="5 12" id="KW-1133">Transmembrane helix</keyword>
<evidence type="ECO:0000256" key="4">
    <source>
        <dbReference type="ARBA" id="ARBA00022692"/>
    </source>
</evidence>
<dbReference type="InterPro" id="IPR000462">
    <property type="entry name" value="CDP-OH_P_trans"/>
</dbReference>
<dbReference type="Proteomes" id="UP001521116">
    <property type="component" value="Unassembled WGS sequence"/>
</dbReference>
<keyword evidence="9" id="KW-1208">Phospholipid metabolism</keyword>
<keyword evidence="8" id="KW-0594">Phospholipid biosynthesis</keyword>
<evidence type="ECO:0000256" key="9">
    <source>
        <dbReference type="ARBA" id="ARBA00023264"/>
    </source>
</evidence>
<proteinExistence type="inferred from homology"/>
<dbReference type="PROSITE" id="PS00379">
    <property type="entry name" value="CDP_ALCOHOL_P_TRANSF"/>
    <property type="match status" value="1"/>
</dbReference>
<gene>
    <name evidence="13" type="ORF">SLS56_009529</name>
</gene>
<name>A0ABR3SGZ9_9PEZI</name>